<dbReference type="InterPro" id="IPR002187">
    <property type="entry name" value="N-reg_PII"/>
</dbReference>
<dbReference type="InterPro" id="IPR015867">
    <property type="entry name" value="N-reg_PII/ATP_PRibTrfase_C"/>
</dbReference>
<evidence type="ECO:0000313" key="2">
    <source>
        <dbReference type="Proteomes" id="UP000217895"/>
    </source>
</evidence>
<keyword evidence="2" id="KW-1185">Reference proteome</keyword>
<organism evidence="1 2">
    <name type="scientific">Leptolyngbya boryana NIES-2135</name>
    <dbReference type="NCBI Taxonomy" id="1973484"/>
    <lineage>
        <taxon>Bacteria</taxon>
        <taxon>Bacillati</taxon>
        <taxon>Cyanobacteriota</taxon>
        <taxon>Cyanophyceae</taxon>
        <taxon>Leptolyngbyales</taxon>
        <taxon>Leptolyngbyaceae</taxon>
        <taxon>Leptolyngbya group</taxon>
        <taxon>Leptolyngbya</taxon>
    </lineage>
</organism>
<dbReference type="Gene3D" id="3.30.70.120">
    <property type="match status" value="1"/>
</dbReference>
<dbReference type="AlphaFoldDB" id="A0A1Z4JDJ9"/>
<dbReference type="SUPFAM" id="SSF54913">
    <property type="entry name" value="GlnB-like"/>
    <property type="match status" value="1"/>
</dbReference>
<dbReference type="GO" id="GO:0006808">
    <property type="term" value="P:regulation of nitrogen utilization"/>
    <property type="evidence" value="ECO:0007669"/>
    <property type="project" value="InterPro"/>
</dbReference>
<sequence length="102" mass="11337">MHAVKRIEILSDSIELPKILKSLKQSEIHRYTVIRNVESSGVSGTNETDATLIDMAYIIAFCTPEQVKGAIEKIRPILNRFGGSCYVSDAMEVRSLNCTAHL</sequence>
<dbReference type="Proteomes" id="UP000217895">
    <property type="component" value="Chromosome"/>
</dbReference>
<evidence type="ECO:0000313" key="1">
    <source>
        <dbReference type="EMBL" id="BAY54875.1"/>
    </source>
</evidence>
<accession>A0A1Z4JDJ9</accession>
<dbReference type="InterPro" id="IPR011322">
    <property type="entry name" value="N-reg_PII-like_a/b"/>
</dbReference>
<dbReference type="EMBL" id="AP018203">
    <property type="protein sequence ID" value="BAY54875.1"/>
    <property type="molecule type" value="Genomic_DNA"/>
</dbReference>
<dbReference type="Pfam" id="PF00543">
    <property type="entry name" value="P-II"/>
    <property type="match status" value="1"/>
</dbReference>
<gene>
    <name evidence="1" type="ORF">NIES2135_16930</name>
</gene>
<name>A0A1Z4JDJ9_LEPBY</name>
<reference evidence="1 2" key="1">
    <citation type="submission" date="2017-06" db="EMBL/GenBank/DDBJ databases">
        <title>Genome sequencing of cyanobaciteial culture collection at National Institute for Environmental Studies (NIES).</title>
        <authorList>
            <person name="Hirose Y."/>
            <person name="Shimura Y."/>
            <person name="Fujisawa T."/>
            <person name="Nakamura Y."/>
            <person name="Kawachi M."/>
        </authorList>
    </citation>
    <scope>NUCLEOTIDE SEQUENCE [LARGE SCALE GENOMIC DNA]</scope>
    <source>
        <strain evidence="1 2">NIES-2135</strain>
    </source>
</reference>
<protein>
    <submittedName>
        <fullName evidence="1">Nitrogen regulatory protein P-II</fullName>
    </submittedName>
</protein>
<dbReference type="GO" id="GO:0030234">
    <property type="term" value="F:enzyme regulator activity"/>
    <property type="evidence" value="ECO:0007669"/>
    <property type="project" value="InterPro"/>
</dbReference>
<proteinExistence type="predicted"/>